<dbReference type="Proteomes" id="UP001470230">
    <property type="component" value="Unassembled WGS sequence"/>
</dbReference>
<evidence type="ECO:0000313" key="1">
    <source>
        <dbReference type="EMBL" id="KAK8886671.1"/>
    </source>
</evidence>
<keyword evidence="2" id="KW-1185">Reference proteome</keyword>
<evidence type="ECO:0000313" key="2">
    <source>
        <dbReference type="Proteomes" id="UP001470230"/>
    </source>
</evidence>
<reference evidence="1 2" key="1">
    <citation type="submission" date="2024-04" db="EMBL/GenBank/DDBJ databases">
        <title>Tritrichomonas musculus Genome.</title>
        <authorList>
            <person name="Alves-Ferreira E."/>
            <person name="Grigg M."/>
            <person name="Lorenzi H."/>
            <person name="Galac M."/>
        </authorList>
    </citation>
    <scope>NUCLEOTIDE SEQUENCE [LARGE SCALE GENOMIC DNA]</scope>
    <source>
        <strain evidence="1 2">EAF2021</strain>
    </source>
</reference>
<name>A0ABR2K7B2_9EUKA</name>
<gene>
    <name evidence="1" type="ORF">M9Y10_042137</name>
</gene>
<organism evidence="1 2">
    <name type="scientific">Tritrichomonas musculus</name>
    <dbReference type="NCBI Taxonomy" id="1915356"/>
    <lineage>
        <taxon>Eukaryota</taxon>
        <taxon>Metamonada</taxon>
        <taxon>Parabasalia</taxon>
        <taxon>Tritrichomonadida</taxon>
        <taxon>Tritrichomonadidae</taxon>
        <taxon>Tritrichomonas</taxon>
    </lineage>
</organism>
<dbReference type="EMBL" id="JAPFFF010000007">
    <property type="protein sequence ID" value="KAK8886671.1"/>
    <property type="molecule type" value="Genomic_DNA"/>
</dbReference>
<sequence length="257" mass="29744">MNTPKSDLIQQRFQKTYIGVFFGDKIFLRSMMNTILTIAVAIMNDEIEYLSLHRLGSHDIELFFALMRTFSHFDHTYENAIRVAFPVKINKRENIAGITLNECINNPENIDFDCQMVNETLKQLMLGQSIFSEAYQQMAQYINNYSTSICTYKAYKLRKKLHLMSGRLPLHRYQTKNYVQSVLLVPHKGSVFDFYMSNKNLKKSKEQINTLQWCVKVIDSLNLLDNPDNQEIATTTSISLTGTALDQRITKINVLSC</sequence>
<comment type="caution">
    <text evidence="1">The sequence shown here is derived from an EMBL/GenBank/DDBJ whole genome shotgun (WGS) entry which is preliminary data.</text>
</comment>
<accession>A0ABR2K7B2</accession>
<protein>
    <submittedName>
        <fullName evidence="1">Uncharacterized protein</fullName>
    </submittedName>
</protein>
<proteinExistence type="predicted"/>